<evidence type="ECO:0000256" key="2">
    <source>
        <dbReference type="ARBA" id="ARBA00022679"/>
    </source>
</evidence>
<dbReference type="PANTHER" id="PTHR46039:SF5">
    <property type="entry name" value="SUCROSE-PHOSPHATE SYNTHASE 3-RELATED"/>
    <property type="match status" value="1"/>
</dbReference>
<name>A0A314YWZ2_PRUYE</name>
<keyword evidence="6" id="KW-1185">Reference proteome</keyword>
<proteinExistence type="predicted"/>
<organism evidence="5 6">
    <name type="scientific">Prunus yedoensis var. nudiflora</name>
    <dbReference type="NCBI Taxonomy" id="2094558"/>
    <lineage>
        <taxon>Eukaryota</taxon>
        <taxon>Viridiplantae</taxon>
        <taxon>Streptophyta</taxon>
        <taxon>Embryophyta</taxon>
        <taxon>Tracheophyta</taxon>
        <taxon>Spermatophyta</taxon>
        <taxon>Magnoliopsida</taxon>
        <taxon>eudicotyledons</taxon>
        <taxon>Gunneridae</taxon>
        <taxon>Pentapetalae</taxon>
        <taxon>rosids</taxon>
        <taxon>fabids</taxon>
        <taxon>Rosales</taxon>
        <taxon>Rosaceae</taxon>
        <taxon>Amygdaloideae</taxon>
        <taxon>Amygdaleae</taxon>
        <taxon>Prunus</taxon>
    </lineage>
</organism>
<dbReference type="InterPro" id="IPR035659">
    <property type="entry name" value="SPS_C"/>
</dbReference>
<sequence>MRHPQWQTDTSGDEMDAEGSLNDSLKDVQDMSLRLSVDGDKSSLNESLDVTAAAGDHEVQDQVKRVLSKMKKPESGPKDEGGGNKLLDNVASKYPMLRRRRKLIVVALDCYDSSGFQEKQMIQVVQEIFKAVRLDSQSARVTGFALLTAMPMSETVEFLASGKIQANEFDALVCSSGSEVYYPGTYTEEDGRLFPDPDYASHIDYRWGCEGLKKTFWKLLNAPDGERNSAASSHIQEDLKSSNAHCISYLIKDPCKARKVDDLRQKLRMRGLRCHPMYSRSSTRMQIVPLLASRAQALRYLFVRWRLNVANMYVFLGDSGDTDYEEMISGTHKTIIMKGVVAKGSKELLRTSGSYLRDDIVPPESPLVTYVSGKAKADEIANALKQVSKSAARM</sequence>
<accession>A0A314YWZ2</accession>
<dbReference type="STRING" id="2094558.A0A314YWZ2"/>
<dbReference type="AlphaFoldDB" id="A0A314YWZ2"/>
<feature type="region of interest" description="Disordered" evidence="3">
    <location>
        <begin position="1"/>
        <end position="23"/>
    </location>
</feature>
<feature type="region of interest" description="Disordered" evidence="3">
    <location>
        <begin position="66"/>
        <end position="87"/>
    </location>
</feature>
<protein>
    <recommendedName>
        <fullName evidence="4">Sucrose phosphatase-like domain-containing protein</fullName>
    </recommendedName>
</protein>
<evidence type="ECO:0000256" key="3">
    <source>
        <dbReference type="SAM" id="MobiDB-lite"/>
    </source>
</evidence>
<keyword evidence="1" id="KW-0328">Glycosyltransferase</keyword>
<dbReference type="InterPro" id="IPR036412">
    <property type="entry name" value="HAD-like_sf"/>
</dbReference>
<dbReference type="CDD" id="cd16419">
    <property type="entry name" value="HAD_SPS"/>
    <property type="match status" value="1"/>
</dbReference>
<gene>
    <name evidence="5" type="ORF">Pyn_06260</name>
</gene>
<dbReference type="PANTHER" id="PTHR46039">
    <property type="entry name" value="SUCROSE-PHOSPHATE SYNTHASE 3-RELATED"/>
    <property type="match status" value="1"/>
</dbReference>
<feature type="domain" description="Sucrose phosphatase-like" evidence="4">
    <location>
        <begin position="140"/>
        <end position="336"/>
    </location>
</feature>
<keyword evidence="2" id="KW-0808">Transferase</keyword>
<evidence type="ECO:0000313" key="6">
    <source>
        <dbReference type="Proteomes" id="UP000250321"/>
    </source>
</evidence>
<dbReference type="InterPro" id="IPR044161">
    <property type="entry name" value="SPS"/>
</dbReference>
<evidence type="ECO:0000256" key="1">
    <source>
        <dbReference type="ARBA" id="ARBA00022676"/>
    </source>
</evidence>
<dbReference type="Gene3D" id="3.40.50.1000">
    <property type="entry name" value="HAD superfamily/HAD-like"/>
    <property type="match status" value="1"/>
</dbReference>
<dbReference type="EMBL" id="PJQY01000577">
    <property type="protein sequence ID" value="PQQ09774.1"/>
    <property type="molecule type" value="Genomic_DNA"/>
</dbReference>
<feature type="compositionally biased region" description="Polar residues" evidence="3">
    <location>
        <begin position="1"/>
        <end position="10"/>
    </location>
</feature>
<evidence type="ECO:0000259" key="4">
    <source>
        <dbReference type="Pfam" id="PF05116"/>
    </source>
</evidence>
<dbReference type="OrthoDB" id="512920at2759"/>
<dbReference type="InterPro" id="IPR006380">
    <property type="entry name" value="SPP-like_dom"/>
</dbReference>
<evidence type="ECO:0000313" key="5">
    <source>
        <dbReference type="EMBL" id="PQQ09774.1"/>
    </source>
</evidence>
<dbReference type="GO" id="GO:0016757">
    <property type="term" value="F:glycosyltransferase activity"/>
    <property type="evidence" value="ECO:0007669"/>
    <property type="project" value="UniProtKB-KW"/>
</dbReference>
<reference evidence="5 6" key="1">
    <citation type="submission" date="2018-02" db="EMBL/GenBank/DDBJ databases">
        <title>Draft genome of wild Prunus yedoensis var. nudiflora.</title>
        <authorList>
            <person name="Baek S."/>
            <person name="Kim J.-H."/>
            <person name="Choi K."/>
            <person name="Kim G.-B."/>
            <person name="Cho A."/>
            <person name="Jang H."/>
            <person name="Shin C.-H."/>
            <person name="Yu H.-J."/>
            <person name="Mun J.-H."/>
        </authorList>
    </citation>
    <scope>NUCLEOTIDE SEQUENCE [LARGE SCALE GENOMIC DNA]</scope>
    <source>
        <strain evidence="6">cv. Jeju island</strain>
        <tissue evidence="5">Leaf</tissue>
    </source>
</reference>
<dbReference type="Pfam" id="PF05116">
    <property type="entry name" value="S6PP"/>
    <property type="match status" value="1"/>
</dbReference>
<dbReference type="InterPro" id="IPR023214">
    <property type="entry name" value="HAD_sf"/>
</dbReference>
<comment type="caution">
    <text evidence="5">The sequence shown here is derived from an EMBL/GenBank/DDBJ whole genome shotgun (WGS) entry which is preliminary data.</text>
</comment>
<dbReference type="Gene3D" id="3.90.1070.10">
    <property type="match status" value="1"/>
</dbReference>
<dbReference type="Proteomes" id="UP000250321">
    <property type="component" value="Unassembled WGS sequence"/>
</dbReference>
<dbReference type="SUPFAM" id="SSF56784">
    <property type="entry name" value="HAD-like"/>
    <property type="match status" value="1"/>
</dbReference>
<feature type="compositionally biased region" description="Basic and acidic residues" evidence="3">
    <location>
        <begin position="71"/>
        <end position="82"/>
    </location>
</feature>